<dbReference type="InterPro" id="IPR026624">
    <property type="entry name" value="CECR6"/>
</dbReference>
<evidence type="ECO:0000313" key="4">
    <source>
        <dbReference type="EMBL" id="KAF6025336.1"/>
    </source>
</evidence>
<accession>A0A7J7JII7</accession>
<evidence type="ECO:0000256" key="3">
    <source>
        <dbReference type="SAM" id="Phobius"/>
    </source>
</evidence>
<gene>
    <name evidence="4" type="ORF">EB796_016353</name>
</gene>
<keyword evidence="5" id="KW-1185">Reference proteome</keyword>
<feature type="transmembrane region" description="Helical" evidence="3">
    <location>
        <begin position="115"/>
        <end position="135"/>
    </location>
</feature>
<feature type="compositionally biased region" description="Basic and acidic residues" evidence="2">
    <location>
        <begin position="241"/>
        <end position="257"/>
    </location>
</feature>
<feature type="transmembrane region" description="Helical" evidence="3">
    <location>
        <begin position="178"/>
        <end position="197"/>
    </location>
</feature>
<protein>
    <submittedName>
        <fullName evidence="4">CECR6</fullName>
    </submittedName>
</protein>
<dbReference type="EMBL" id="VXIV02002471">
    <property type="protein sequence ID" value="KAF6025336.1"/>
    <property type="molecule type" value="Genomic_DNA"/>
</dbReference>
<dbReference type="AlphaFoldDB" id="A0A7J7JII7"/>
<evidence type="ECO:0000256" key="1">
    <source>
        <dbReference type="ARBA" id="ARBA00007711"/>
    </source>
</evidence>
<dbReference type="PANTHER" id="PTHR47399">
    <property type="entry name" value="TRANSMEMBRANE PROTEIN 121B"/>
    <property type="match status" value="1"/>
</dbReference>
<dbReference type="Pfam" id="PF14997">
    <property type="entry name" value="CECR6_TMEM121"/>
    <property type="match status" value="1"/>
</dbReference>
<comment type="similarity">
    <text evidence="1">Belongs to the TMEM121 family.</text>
</comment>
<keyword evidence="3" id="KW-1133">Transmembrane helix</keyword>
<evidence type="ECO:0000256" key="2">
    <source>
        <dbReference type="SAM" id="MobiDB-lite"/>
    </source>
</evidence>
<keyword evidence="3" id="KW-0812">Transmembrane</keyword>
<comment type="caution">
    <text evidence="4">The sequence shown here is derived from an EMBL/GenBank/DDBJ whole genome shotgun (WGS) entry which is preliminary data.</text>
</comment>
<reference evidence="4" key="1">
    <citation type="submission" date="2020-06" db="EMBL/GenBank/DDBJ databases">
        <title>Draft genome of Bugula neritina, a colonial animal packing powerful symbionts and potential medicines.</title>
        <authorList>
            <person name="Rayko M."/>
        </authorList>
    </citation>
    <scope>NUCLEOTIDE SEQUENCE [LARGE SCALE GENOMIC DNA]</scope>
    <source>
        <strain evidence="4">Kwan_BN1</strain>
    </source>
</reference>
<organism evidence="4 5">
    <name type="scientific">Bugula neritina</name>
    <name type="common">Brown bryozoan</name>
    <name type="synonym">Sertularia neritina</name>
    <dbReference type="NCBI Taxonomy" id="10212"/>
    <lineage>
        <taxon>Eukaryota</taxon>
        <taxon>Metazoa</taxon>
        <taxon>Spiralia</taxon>
        <taxon>Lophotrochozoa</taxon>
        <taxon>Bryozoa</taxon>
        <taxon>Gymnolaemata</taxon>
        <taxon>Cheilostomatida</taxon>
        <taxon>Flustrina</taxon>
        <taxon>Buguloidea</taxon>
        <taxon>Bugulidae</taxon>
        <taxon>Bugula</taxon>
    </lineage>
</organism>
<keyword evidence="3" id="KW-0472">Membrane</keyword>
<feature type="transmembrane region" description="Helical" evidence="3">
    <location>
        <begin position="75"/>
        <end position="95"/>
    </location>
</feature>
<proteinExistence type="inferred from homology"/>
<feature type="region of interest" description="Disordered" evidence="2">
    <location>
        <begin position="230"/>
        <end position="257"/>
    </location>
</feature>
<name>A0A7J7JII7_BUGNE</name>
<feature type="transmembrane region" description="Helical" evidence="3">
    <location>
        <begin position="147"/>
        <end position="166"/>
    </location>
</feature>
<dbReference type="PANTHER" id="PTHR47399:SF1">
    <property type="entry name" value="TRANSMEMBRANE PROTEIN 121B"/>
    <property type="match status" value="1"/>
</dbReference>
<sequence length="257" mass="28872">MKNGLPLACVTWFIYSAFVAAKVAVIFKSGIPDRLLESDFYGPQFLKTGICLSGVVFILFAGSQHHAKEGVKERLYINSMASGVTFDVLDTVDFLDILFVNDTGFLLPFGLEEAILAIALINLIKPTFSFLVLMVNHFGATNISRELSAVNAFLSVFIVNTPFMAIRMYLWHNLSHDISVFLIKNFVLIFVGIHELYEISMEKAQETKRSDIEMNPNLITAHRPTDLLARKPHQSNSRPSSHHDSLTELNQEHITKV</sequence>
<feature type="transmembrane region" description="Helical" evidence="3">
    <location>
        <begin position="45"/>
        <end position="63"/>
    </location>
</feature>
<evidence type="ECO:0000313" key="5">
    <source>
        <dbReference type="Proteomes" id="UP000593567"/>
    </source>
</evidence>
<dbReference type="Proteomes" id="UP000593567">
    <property type="component" value="Unassembled WGS sequence"/>
</dbReference>
<dbReference type="InterPro" id="IPR032776">
    <property type="entry name" value="CECR6/TMEM121"/>
</dbReference>
<dbReference type="OrthoDB" id="5964337at2759"/>